<feature type="transmembrane region" description="Helical" evidence="13">
    <location>
        <begin position="535"/>
        <end position="556"/>
    </location>
</feature>
<dbReference type="EC" id="3.4.16.-" evidence="12"/>
<keyword evidence="5 13" id="KW-0812">Transmembrane</keyword>
<keyword evidence="6" id="KW-0053">Apoptosis</keyword>
<evidence type="ECO:0000256" key="13">
    <source>
        <dbReference type="SAM" id="Phobius"/>
    </source>
</evidence>
<evidence type="ECO:0000313" key="14">
    <source>
        <dbReference type="EMBL" id="TPX76165.1"/>
    </source>
</evidence>
<dbReference type="STRING" id="246404.A0A507FKK4"/>
<evidence type="ECO:0000256" key="11">
    <source>
        <dbReference type="ARBA" id="ARBA00023180"/>
    </source>
</evidence>
<evidence type="ECO:0000256" key="4">
    <source>
        <dbReference type="ARBA" id="ARBA00022645"/>
    </source>
</evidence>
<evidence type="ECO:0000256" key="1">
    <source>
        <dbReference type="ARBA" id="ARBA00001003"/>
    </source>
</evidence>
<keyword evidence="7" id="KW-0732">Signal</keyword>
<dbReference type="InterPro" id="IPR018202">
    <property type="entry name" value="Ser_caboxypep_ser_AS"/>
</dbReference>
<evidence type="ECO:0000256" key="12">
    <source>
        <dbReference type="RuleBase" id="RU361156"/>
    </source>
</evidence>
<dbReference type="PROSITE" id="PS00131">
    <property type="entry name" value="CARBOXYPEPT_SER_SER"/>
    <property type="match status" value="1"/>
</dbReference>
<evidence type="ECO:0000256" key="7">
    <source>
        <dbReference type="ARBA" id="ARBA00022729"/>
    </source>
</evidence>
<evidence type="ECO:0000256" key="5">
    <source>
        <dbReference type="ARBA" id="ARBA00022692"/>
    </source>
</evidence>
<comment type="catalytic activity">
    <reaction evidence="1">
        <text>Preferential release of a C-terminal arginine or lysine residue.</text>
        <dbReference type="EC" id="3.4.16.6"/>
    </reaction>
</comment>
<evidence type="ECO:0000256" key="9">
    <source>
        <dbReference type="ARBA" id="ARBA00023034"/>
    </source>
</evidence>
<organism evidence="14 15">
    <name type="scientific">Chytriomyces confervae</name>
    <dbReference type="NCBI Taxonomy" id="246404"/>
    <lineage>
        <taxon>Eukaryota</taxon>
        <taxon>Fungi</taxon>
        <taxon>Fungi incertae sedis</taxon>
        <taxon>Chytridiomycota</taxon>
        <taxon>Chytridiomycota incertae sedis</taxon>
        <taxon>Chytridiomycetes</taxon>
        <taxon>Chytridiales</taxon>
        <taxon>Chytriomycetaceae</taxon>
        <taxon>Chytriomyces</taxon>
    </lineage>
</organism>
<comment type="caution">
    <text evidence="14">The sequence shown here is derived from an EMBL/GenBank/DDBJ whole genome shotgun (WGS) entry which is preliminary data.</text>
</comment>
<evidence type="ECO:0000256" key="10">
    <source>
        <dbReference type="ARBA" id="ARBA00023136"/>
    </source>
</evidence>
<evidence type="ECO:0000256" key="8">
    <source>
        <dbReference type="ARBA" id="ARBA00022989"/>
    </source>
</evidence>
<keyword evidence="4 12" id="KW-0121">Carboxypeptidase</keyword>
<dbReference type="OrthoDB" id="443318at2759"/>
<keyword evidence="9" id="KW-0333">Golgi apparatus</keyword>
<dbReference type="Gene3D" id="3.40.50.1820">
    <property type="entry name" value="alpha/beta hydrolase"/>
    <property type="match status" value="1"/>
</dbReference>
<protein>
    <recommendedName>
        <fullName evidence="12">Carboxypeptidase</fullName>
        <ecNumber evidence="12">3.4.16.-</ecNumber>
    </recommendedName>
</protein>
<evidence type="ECO:0000256" key="3">
    <source>
        <dbReference type="ARBA" id="ARBA00009431"/>
    </source>
</evidence>
<dbReference type="GO" id="GO:0006915">
    <property type="term" value="P:apoptotic process"/>
    <property type="evidence" value="ECO:0007669"/>
    <property type="project" value="UniProtKB-KW"/>
</dbReference>
<accession>A0A507FKK4</accession>
<gene>
    <name evidence="14" type="ORF">CcCBS67573_g02551</name>
</gene>
<keyword evidence="10 13" id="KW-0472">Membrane</keyword>
<evidence type="ECO:0000256" key="6">
    <source>
        <dbReference type="ARBA" id="ARBA00022703"/>
    </source>
</evidence>
<evidence type="ECO:0000313" key="15">
    <source>
        <dbReference type="Proteomes" id="UP000320333"/>
    </source>
</evidence>
<keyword evidence="12" id="KW-0645">Protease</keyword>
<keyword evidence="11" id="KW-0325">Glycoprotein</keyword>
<dbReference type="PANTHER" id="PTHR11802">
    <property type="entry name" value="SERINE PROTEASE FAMILY S10 SERINE CARBOXYPEPTIDASE"/>
    <property type="match status" value="1"/>
</dbReference>
<dbReference type="GO" id="GO:0004185">
    <property type="term" value="F:serine-type carboxypeptidase activity"/>
    <property type="evidence" value="ECO:0007669"/>
    <property type="project" value="UniProtKB-UniRule"/>
</dbReference>
<dbReference type="GO" id="GO:0005794">
    <property type="term" value="C:Golgi apparatus"/>
    <property type="evidence" value="ECO:0007669"/>
    <property type="project" value="UniProtKB-SubCell"/>
</dbReference>
<dbReference type="InterPro" id="IPR001563">
    <property type="entry name" value="Peptidase_S10"/>
</dbReference>
<dbReference type="PRINTS" id="PR00724">
    <property type="entry name" value="CRBOXYPTASEC"/>
</dbReference>
<dbReference type="InterPro" id="IPR029058">
    <property type="entry name" value="AB_hydrolase_fold"/>
</dbReference>
<comment type="similarity">
    <text evidence="3 12">Belongs to the peptidase S10 family.</text>
</comment>
<keyword evidence="12" id="KW-0378">Hydrolase</keyword>
<dbReference type="SUPFAM" id="SSF53474">
    <property type="entry name" value="alpha/beta-Hydrolases"/>
    <property type="match status" value="1"/>
</dbReference>
<proteinExistence type="inferred from homology"/>
<evidence type="ECO:0000256" key="2">
    <source>
        <dbReference type="ARBA" id="ARBA00004393"/>
    </source>
</evidence>
<reference evidence="14 15" key="1">
    <citation type="journal article" date="2019" name="Sci. Rep.">
        <title>Comparative genomics of chytrid fungi reveal insights into the obligate biotrophic and pathogenic lifestyle of Synchytrium endobioticum.</title>
        <authorList>
            <person name="van de Vossenberg B.T.L.H."/>
            <person name="Warris S."/>
            <person name="Nguyen H.D.T."/>
            <person name="van Gent-Pelzer M.P.E."/>
            <person name="Joly D.L."/>
            <person name="van de Geest H.C."/>
            <person name="Bonants P.J.M."/>
            <person name="Smith D.S."/>
            <person name="Levesque C.A."/>
            <person name="van der Lee T.A.J."/>
        </authorList>
    </citation>
    <scope>NUCLEOTIDE SEQUENCE [LARGE SCALE GENOMIC DNA]</scope>
    <source>
        <strain evidence="14 15">CBS 675.73</strain>
    </source>
</reference>
<dbReference type="Pfam" id="PF00450">
    <property type="entry name" value="Peptidase_S10"/>
    <property type="match status" value="1"/>
</dbReference>
<sequence>MQGATSKTKADFVVKSLPGLDAKAFESLGTMHAGLMPTVQDASTADGTLFFWMLNARSPQKQPKLVFWLNGGPGCSSMDGLMLENGPLIPMKDGTMQLRETGWWLDATVVYVDQPVGTGYSSPGKSGYAHSLAQVADMFYGFVEQYFAVFEDLVGADVYIAGESYAGQYIPYIAHKLLNVPSSAKGVTPKLKIQGLLIGNGWMDPKRQYMSFIPYAVENNLLSGSFLSEAKGYEFQCSTNFDQNTERIKMSHCDAIMNTVLYQSKSMENQNCLNMYDIRLYDEHPEDGCGLLAWPPHVQEMKAYLSRAEVQTAVNVPNTGSNTAWEECDGSVHSALGAVGDPPSYTLFPSLLERVPILLFNGDKDLICNWYGIRDMVDNLQWNGAQGMRDSKKENWYLNNELQGWYQSARNLTFVLKYNASHMMPVDAPEASTDMLNRFIGAVDPVIKAGTLGDVSVPGKEGAEKQVPPASVSIVSSDLPPAPIVTHKPPGGAIVPQRPVTYTVAEVGPVPVAGDFDEIIDTGNSIESGEDSVSYGRGVVFLFLVAASLGLCYFCMFSKTRGRRSAWNFFGNGAKNRQGSTAGHDWMELEATGDEEGTAIDDDELDEMLELEAAGPSSRKRIQ</sequence>
<comment type="subcellular location">
    <subcellularLocation>
        <location evidence="2">Golgi apparatus</location>
        <location evidence="2">trans-Golgi network membrane</location>
        <topology evidence="2">Single-pass type I membrane protein</topology>
    </subcellularLocation>
</comment>
<dbReference type="GO" id="GO:0006508">
    <property type="term" value="P:proteolysis"/>
    <property type="evidence" value="ECO:0007669"/>
    <property type="project" value="UniProtKB-KW"/>
</dbReference>
<dbReference type="PANTHER" id="PTHR11802:SF190">
    <property type="entry name" value="PHEROMONE-PROCESSING CARBOXYPEPTIDASE KEX1"/>
    <property type="match status" value="1"/>
</dbReference>
<name>A0A507FKK4_9FUNG</name>
<dbReference type="Proteomes" id="UP000320333">
    <property type="component" value="Unassembled WGS sequence"/>
</dbReference>
<keyword evidence="15" id="KW-1185">Reference proteome</keyword>
<keyword evidence="8 13" id="KW-1133">Transmembrane helix</keyword>
<dbReference type="AlphaFoldDB" id="A0A507FKK4"/>
<dbReference type="EMBL" id="QEAP01000055">
    <property type="protein sequence ID" value="TPX76165.1"/>
    <property type="molecule type" value="Genomic_DNA"/>
</dbReference>